<feature type="transmembrane region" description="Helical" evidence="17">
    <location>
        <begin position="273"/>
        <end position="293"/>
    </location>
</feature>
<evidence type="ECO:0000256" key="8">
    <source>
        <dbReference type="ARBA" id="ARBA00022692"/>
    </source>
</evidence>
<evidence type="ECO:0000256" key="15">
    <source>
        <dbReference type="ARBA" id="ARBA00073143"/>
    </source>
</evidence>
<gene>
    <name evidence="19" type="ORF">MD535_08500</name>
</gene>
<evidence type="ECO:0000313" key="19">
    <source>
        <dbReference type="EMBL" id="MCW8346046.1"/>
    </source>
</evidence>
<dbReference type="SUPFAM" id="SSF47384">
    <property type="entry name" value="Homodimeric domain of signal transducing histidine kinase"/>
    <property type="match status" value="1"/>
</dbReference>
<dbReference type="InterPro" id="IPR035965">
    <property type="entry name" value="PAS-like_dom_sf"/>
</dbReference>
<evidence type="ECO:0000256" key="17">
    <source>
        <dbReference type="SAM" id="Phobius"/>
    </source>
</evidence>
<evidence type="ECO:0000313" key="20">
    <source>
        <dbReference type="Proteomes" id="UP001155587"/>
    </source>
</evidence>
<dbReference type="PANTHER" id="PTHR43065:SF42">
    <property type="entry name" value="TWO-COMPONENT SENSOR PPRA"/>
    <property type="match status" value="1"/>
</dbReference>
<dbReference type="InterPro" id="IPR000014">
    <property type="entry name" value="PAS"/>
</dbReference>
<evidence type="ECO:0000256" key="10">
    <source>
        <dbReference type="ARBA" id="ARBA00022777"/>
    </source>
</evidence>
<dbReference type="SMART" id="SM00387">
    <property type="entry name" value="HATPase_c"/>
    <property type="match status" value="1"/>
</dbReference>
<keyword evidence="9" id="KW-0547">Nucleotide-binding</keyword>
<keyword evidence="11 19" id="KW-0067">ATP-binding</keyword>
<dbReference type="SUPFAM" id="SSF55785">
    <property type="entry name" value="PYP-like sensor domain (PAS domain)"/>
    <property type="match status" value="1"/>
</dbReference>
<feature type="coiled-coil region" evidence="16">
    <location>
        <begin position="430"/>
        <end position="468"/>
    </location>
</feature>
<evidence type="ECO:0000256" key="7">
    <source>
        <dbReference type="ARBA" id="ARBA00022679"/>
    </source>
</evidence>
<evidence type="ECO:0000259" key="18">
    <source>
        <dbReference type="PROSITE" id="PS50109"/>
    </source>
</evidence>
<keyword evidence="12 17" id="KW-1133">Transmembrane helix</keyword>
<dbReference type="InterPro" id="IPR017055">
    <property type="entry name" value="Sig_transdc_His_kinase_DctB"/>
</dbReference>
<dbReference type="PROSITE" id="PS50109">
    <property type="entry name" value="HIS_KIN"/>
    <property type="match status" value="1"/>
</dbReference>
<evidence type="ECO:0000256" key="9">
    <source>
        <dbReference type="ARBA" id="ARBA00022741"/>
    </source>
</evidence>
<proteinExistence type="predicted"/>
<keyword evidence="16" id="KW-0175">Coiled coil</keyword>
<evidence type="ECO:0000256" key="6">
    <source>
        <dbReference type="ARBA" id="ARBA00022553"/>
    </source>
</evidence>
<name>A0A9X3CMD8_9VIBR</name>
<comment type="subcellular location">
    <subcellularLocation>
        <location evidence="2">Cell inner membrane</location>
        <topology evidence="2">Multi-pass membrane protein</topology>
    </subcellularLocation>
</comment>
<dbReference type="InterPro" id="IPR005467">
    <property type="entry name" value="His_kinase_dom"/>
</dbReference>
<evidence type="ECO:0000256" key="11">
    <source>
        <dbReference type="ARBA" id="ARBA00022840"/>
    </source>
</evidence>
<dbReference type="InterPro" id="IPR004358">
    <property type="entry name" value="Sig_transdc_His_kin-like_C"/>
</dbReference>
<dbReference type="Proteomes" id="UP001155587">
    <property type="component" value="Unassembled WGS sequence"/>
</dbReference>
<evidence type="ECO:0000256" key="13">
    <source>
        <dbReference type="ARBA" id="ARBA00023012"/>
    </source>
</evidence>
<keyword evidence="4" id="KW-1003">Cell membrane</keyword>
<dbReference type="InterPro" id="IPR036097">
    <property type="entry name" value="HisK_dim/P_sf"/>
</dbReference>
<keyword evidence="5" id="KW-0997">Cell inner membrane</keyword>
<evidence type="ECO:0000256" key="1">
    <source>
        <dbReference type="ARBA" id="ARBA00000085"/>
    </source>
</evidence>
<dbReference type="EC" id="2.7.13.3" evidence="3"/>
<dbReference type="SUPFAM" id="SSF55874">
    <property type="entry name" value="ATPase domain of HSP90 chaperone/DNA topoisomerase II/histidine kinase"/>
    <property type="match status" value="1"/>
</dbReference>
<comment type="catalytic activity">
    <reaction evidence="1">
        <text>ATP + protein L-histidine = ADP + protein N-phospho-L-histidine.</text>
        <dbReference type="EC" id="2.7.13.3"/>
    </reaction>
</comment>
<dbReference type="GO" id="GO:0000155">
    <property type="term" value="F:phosphorelay sensor kinase activity"/>
    <property type="evidence" value="ECO:0007669"/>
    <property type="project" value="InterPro"/>
</dbReference>
<evidence type="ECO:0000256" key="12">
    <source>
        <dbReference type="ARBA" id="ARBA00022989"/>
    </source>
</evidence>
<dbReference type="InterPro" id="IPR036890">
    <property type="entry name" value="HATPase_C_sf"/>
</dbReference>
<accession>A0A9X3CMD8</accession>
<keyword evidence="20" id="KW-1185">Reference proteome</keyword>
<evidence type="ECO:0000256" key="5">
    <source>
        <dbReference type="ARBA" id="ARBA00022519"/>
    </source>
</evidence>
<protein>
    <recommendedName>
        <fullName evidence="15">C4-dicarboxylate transport sensor protein DctB</fullName>
        <ecNumber evidence="3">2.7.13.3</ecNumber>
    </recommendedName>
</protein>
<dbReference type="EMBL" id="JAKRRY010000008">
    <property type="protein sequence ID" value="MCW8346046.1"/>
    <property type="molecule type" value="Genomic_DNA"/>
</dbReference>
<keyword evidence="14 17" id="KW-0472">Membrane</keyword>
<dbReference type="Pfam" id="PF02518">
    <property type="entry name" value="HATPase_c"/>
    <property type="match status" value="1"/>
</dbReference>
<organism evidence="19 20">
    <name type="scientific">Vibrio qingdaonensis</name>
    <dbReference type="NCBI Taxonomy" id="2829491"/>
    <lineage>
        <taxon>Bacteria</taxon>
        <taxon>Pseudomonadati</taxon>
        <taxon>Pseudomonadota</taxon>
        <taxon>Gammaproteobacteria</taxon>
        <taxon>Vibrionales</taxon>
        <taxon>Vibrionaceae</taxon>
        <taxon>Vibrio</taxon>
    </lineage>
</organism>
<evidence type="ECO:0000256" key="2">
    <source>
        <dbReference type="ARBA" id="ARBA00004429"/>
    </source>
</evidence>
<dbReference type="NCBIfam" id="TIGR00229">
    <property type="entry name" value="sensory_box"/>
    <property type="match status" value="1"/>
</dbReference>
<evidence type="ECO:0000256" key="14">
    <source>
        <dbReference type="ARBA" id="ARBA00023136"/>
    </source>
</evidence>
<dbReference type="RefSeq" id="WP_265674474.1">
    <property type="nucleotide sequence ID" value="NZ_JAKRRY010000008.1"/>
</dbReference>
<sequence length="689" mass="77898">MRYKWIIIIVVVMLIGVFYATSREVSRQWLSNQTQTLVQERLLEYIGEVRRTLKRFYHLPYLVTNNPRTIALVAGDLDLKQSVEDELFQLDKAANTEGWLILSATGEALASSLVGERFSRSDRQAIAQQIHSQGEGVSLVSKTKGSTPFYYLTAPIFIGLDIEGIAVVQIDLSLLTEQIITSRDVITLQNQQDRFFLSSSSQYSADWLNDSSHHIMQNTELLYDNTRIKTWQLTDSENISADSYLAHTVKLDDLNWKISYLTPMKPMLQTINVVGWSTVTLLLFATLLMIIFFQRHQKQQSKQQIQSILEESQQRLTQMINKTHVGLMVIDDRGFLFDVNPMAKRQFCLPDRHSKAIPAWELFDAGNPNSTTLKLLKNLAIHKEHTELSAVDTMAKRSDGSLFPVLFSLTLFPWHGQPFFLATVIDISKRKTAEHALQQANQALEKRVEERTQALQQAQHELVQASKMAALGRMSSAITHELNQPLTGLRTLLTTNELLMERNEYEMMRANHTLIQTLIDRMANMTRQLKSFAYSKPELLNPVSLTEALEETLRIYQSRLSSIDIRVRAPEVMPTITGEEQRLRQVLGNLISNAIDALSDTKDPVLTIAISKVNTMIEIRIMDNGCGVQPSSIDAIFEPFHTSKKIGDGLGLGLSITANNMRDMNGTISAHNNAQHGMTFTLLLPEATV</sequence>
<dbReference type="InterPro" id="IPR003594">
    <property type="entry name" value="HATPase_dom"/>
</dbReference>
<feature type="domain" description="Histidine kinase" evidence="18">
    <location>
        <begin position="477"/>
        <end position="688"/>
    </location>
</feature>
<dbReference type="Gene3D" id="3.30.450.20">
    <property type="entry name" value="PAS domain"/>
    <property type="match status" value="2"/>
</dbReference>
<keyword evidence="10" id="KW-0418">Kinase</keyword>
<dbReference type="PIRSF" id="PIRSF036431">
    <property type="entry name" value="STHK_DctB"/>
    <property type="match status" value="1"/>
</dbReference>
<dbReference type="Gene3D" id="3.30.565.10">
    <property type="entry name" value="Histidine kinase-like ATPase, C-terminal domain"/>
    <property type="match status" value="1"/>
</dbReference>
<evidence type="ECO:0000256" key="16">
    <source>
        <dbReference type="SAM" id="Coils"/>
    </source>
</evidence>
<keyword evidence="8 17" id="KW-0812">Transmembrane</keyword>
<dbReference type="PRINTS" id="PR00344">
    <property type="entry name" value="BCTRLSENSOR"/>
</dbReference>
<dbReference type="CDD" id="cd00075">
    <property type="entry name" value="HATPase"/>
    <property type="match status" value="1"/>
</dbReference>
<evidence type="ECO:0000256" key="4">
    <source>
        <dbReference type="ARBA" id="ARBA00022475"/>
    </source>
</evidence>
<dbReference type="Gene3D" id="1.10.287.130">
    <property type="match status" value="1"/>
</dbReference>
<keyword evidence="6" id="KW-0597">Phosphoprotein</keyword>
<comment type="caution">
    <text evidence="19">The sequence shown here is derived from an EMBL/GenBank/DDBJ whole genome shotgun (WGS) entry which is preliminary data.</text>
</comment>
<keyword evidence="13" id="KW-0902">Two-component regulatory system</keyword>
<reference evidence="19" key="1">
    <citation type="submission" date="2022-02" db="EMBL/GenBank/DDBJ databases">
        <title>Vibrio sp. nov, a new bacterium isolated from seawater.</title>
        <authorList>
            <person name="Yuan Y."/>
        </authorList>
    </citation>
    <scope>NUCLEOTIDE SEQUENCE</scope>
    <source>
        <strain evidence="19">ZSDZ65</strain>
    </source>
</reference>
<dbReference type="GO" id="GO:0005524">
    <property type="term" value="F:ATP binding"/>
    <property type="evidence" value="ECO:0007669"/>
    <property type="project" value="UniProtKB-KW"/>
</dbReference>
<dbReference type="PANTHER" id="PTHR43065">
    <property type="entry name" value="SENSOR HISTIDINE KINASE"/>
    <property type="match status" value="1"/>
</dbReference>
<keyword evidence="7" id="KW-0808">Transferase</keyword>
<dbReference type="FunFam" id="1.10.287.130:FF:000049">
    <property type="entry name" value="C4-dicarboxylate transport sensor protein DctB"/>
    <property type="match status" value="1"/>
</dbReference>
<dbReference type="GO" id="GO:0005886">
    <property type="term" value="C:plasma membrane"/>
    <property type="evidence" value="ECO:0007669"/>
    <property type="project" value="UniProtKB-SubCell"/>
</dbReference>
<dbReference type="AlphaFoldDB" id="A0A9X3CMD8"/>
<evidence type="ECO:0000256" key="3">
    <source>
        <dbReference type="ARBA" id="ARBA00012438"/>
    </source>
</evidence>